<dbReference type="Proteomes" id="UP000003806">
    <property type="component" value="Chromosome"/>
</dbReference>
<accession>H0ULX2</accession>
<feature type="domain" description="Amidohydrolase-related" evidence="1">
    <location>
        <begin position="52"/>
        <end position="379"/>
    </location>
</feature>
<dbReference type="InterPro" id="IPR051781">
    <property type="entry name" value="Metallo-dep_Hydrolase"/>
</dbReference>
<dbReference type="SUPFAM" id="SSF51338">
    <property type="entry name" value="Composite domain of metallo-dependent hydrolases"/>
    <property type="match status" value="1"/>
</dbReference>
<dbReference type="GO" id="GO:0016810">
    <property type="term" value="F:hydrolase activity, acting on carbon-nitrogen (but not peptide) bonds"/>
    <property type="evidence" value="ECO:0007669"/>
    <property type="project" value="InterPro"/>
</dbReference>
<gene>
    <name evidence="2" type="ORF">JonanDRAFT_0080</name>
</gene>
<dbReference type="Gene3D" id="3.20.20.140">
    <property type="entry name" value="Metal-dependent hydrolases"/>
    <property type="match status" value="1"/>
</dbReference>
<dbReference type="EMBL" id="CM001376">
    <property type="protein sequence ID" value="EHM12514.1"/>
    <property type="molecule type" value="Genomic_DNA"/>
</dbReference>
<dbReference type="InterPro" id="IPR011059">
    <property type="entry name" value="Metal-dep_hydrolase_composite"/>
</dbReference>
<dbReference type="HOGENOM" id="CLU_046987_0_0_0"/>
<proteinExistence type="predicted"/>
<dbReference type="RefSeq" id="WP_008520034.1">
    <property type="nucleotide sequence ID" value="NZ_CM001376.1"/>
</dbReference>
<evidence type="ECO:0000259" key="1">
    <source>
        <dbReference type="Pfam" id="PF01979"/>
    </source>
</evidence>
<dbReference type="AlphaFoldDB" id="H0ULX2"/>
<organism evidence="2 3">
    <name type="scientific">Jonquetella anthropi DSM 22815</name>
    <dbReference type="NCBI Taxonomy" id="885272"/>
    <lineage>
        <taxon>Bacteria</taxon>
        <taxon>Thermotogati</taxon>
        <taxon>Synergistota</taxon>
        <taxon>Synergistia</taxon>
        <taxon>Synergistales</taxon>
        <taxon>Dethiosulfovibrionaceae</taxon>
        <taxon>Jonquetella</taxon>
    </lineage>
</organism>
<dbReference type="SUPFAM" id="SSF51556">
    <property type="entry name" value="Metallo-dependent hydrolases"/>
    <property type="match status" value="1"/>
</dbReference>
<evidence type="ECO:0000313" key="2">
    <source>
        <dbReference type="EMBL" id="EHM12514.1"/>
    </source>
</evidence>
<dbReference type="CDD" id="cd01309">
    <property type="entry name" value="Met_dep_hydrolase_C"/>
    <property type="match status" value="1"/>
</dbReference>
<sequence length="385" mass="41760">MRAFINGTFETLEGPIVERGALLADDAGKIVDVVRGDEVPSDAETIDLGGGYVTPGLVDAHTHLGNFTYSTPAGMIDGNEKTDPVTPQLRALDAFYPDDEALPEALAGGVTTVQCLPGSANVIGGTGIVLKLRGRVVDKMVIKSPSAMKAALGENPKRVYGEERKKAPLTRMAVASLLRETLAKAQDYAKKTESKTPHDRDLGLEALQPVLERRMPLTIHCHRSDDICTAIRIAEEFGLRYTLEHCTEGHLIADYLAEKGVKAALGPSFSGKSKLELKNRSWETPAALYRAGVQFCLITDHPFMLLSEYPLAAVIACKAGLPRIEALKGITLYGARHLELDGRIGSLKKGKDADLAVWSGDPMDLRNVCLMTVIDGQVVYRRDER</sequence>
<dbReference type="Pfam" id="PF01979">
    <property type="entry name" value="Amidohydro_1"/>
    <property type="match status" value="1"/>
</dbReference>
<dbReference type="PANTHER" id="PTHR43135:SF3">
    <property type="entry name" value="ALPHA-D-RIBOSE 1-METHYLPHOSPHONATE 5-TRIPHOSPHATE DIPHOSPHATASE"/>
    <property type="match status" value="1"/>
</dbReference>
<dbReference type="PANTHER" id="PTHR43135">
    <property type="entry name" value="ALPHA-D-RIBOSE 1-METHYLPHOSPHONATE 5-TRIPHOSPHATE DIPHOSPHATASE"/>
    <property type="match status" value="1"/>
</dbReference>
<dbReference type="OrthoDB" id="9802793at2"/>
<dbReference type="eggNOG" id="COG1228">
    <property type="taxonomic scope" value="Bacteria"/>
</dbReference>
<dbReference type="STRING" id="885272.JonanDRAFT_0080"/>
<dbReference type="InterPro" id="IPR032466">
    <property type="entry name" value="Metal_Hydrolase"/>
</dbReference>
<protein>
    <submittedName>
        <fullName evidence="2">Amidohydrolase, imidazolonepropionase</fullName>
    </submittedName>
</protein>
<dbReference type="InterPro" id="IPR006680">
    <property type="entry name" value="Amidohydro-rel"/>
</dbReference>
<name>H0ULX2_9BACT</name>
<evidence type="ECO:0000313" key="3">
    <source>
        <dbReference type="Proteomes" id="UP000003806"/>
    </source>
</evidence>
<keyword evidence="3" id="KW-1185">Reference proteome</keyword>
<reference evidence="2 3" key="1">
    <citation type="submission" date="2011-11" db="EMBL/GenBank/DDBJ databases">
        <title>The Noncontiguous Finished genome of Jonquetella anthropi DSM 22815.</title>
        <authorList>
            <consortium name="US DOE Joint Genome Institute (JGI-PGF)"/>
            <person name="Lucas S."/>
            <person name="Copeland A."/>
            <person name="Lapidus A."/>
            <person name="Glavina del Rio T."/>
            <person name="Dalin E."/>
            <person name="Tice H."/>
            <person name="Bruce D."/>
            <person name="Goodwin L."/>
            <person name="Pitluck S."/>
            <person name="Peters L."/>
            <person name="Mikhailova N."/>
            <person name="Held B."/>
            <person name="Kyrpides N."/>
            <person name="Mavromatis K."/>
            <person name="Ivanova N."/>
            <person name="Markowitz V."/>
            <person name="Cheng J.-F."/>
            <person name="Hugenholtz P."/>
            <person name="Woyke T."/>
            <person name="Wu D."/>
            <person name="Gronow S."/>
            <person name="Wellnitz S."/>
            <person name="Brambilla E."/>
            <person name="Klenk H.-P."/>
            <person name="Eisen J.A."/>
        </authorList>
    </citation>
    <scope>NUCLEOTIDE SEQUENCE [LARGE SCALE GENOMIC DNA]</scope>
    <source>
        <strain evidence="2 3">DSM 22815</strain>
    </source>
</reference>
<keyword evidence="2" id="KW-0378">Hydrolase</keyword>